<evidence type="ECO:0000313" key="8">
    <source>
        <dbReference type="WBParaSite" id="PDA_v2.g7495.t1"/>
    </source>
</evidence>
<keyword evidence="7" id="KW-1185">Reference proteome</keyword>
<dbReference type="AlphaFoldDB" id="A0A914QUT9"/>
<keyword evidence="1" id="KW-0479">Metal-binding</keyword>
<organism evidence="7 8">
    <name type="scientific">Panagrolaimus davidi</name>
    <dbReference type="NCBI Taxonomy" id="227884"/>
    <lineage>
        <taxon>Eukaryota</taxon>
        <taxon>Metazoa</taxon>
        <taxon>Ecdysozoa</taxon>
        <taxon>Nematoda</taxon>
        <taxon>Chromadorea</taxon>
        <taxon>Rhabditida</taxon>
        <taxon>Tylenchina</taxon>
        <taxon>Panagrolaimomorpha</taxon>
        <taxon>Panagrolaimoidea</taxon>
        <taxon>Panagrolaimidae</taxon>
        <taxon>Panagrolaimus</taxon>
    </lineage>
</organism>
<dbReference type="SMART" id="SM00647">
    <property type="entry name" value="IBR"/>
    <property type="match status" value="1"/>
</dbReference>
<feature type="compositionally biased region" description="Acidic residues" evidence="5">
    <location>
        <begin position="307"/>
        <end position="330"/>
    </location>
</feature>
<evidence type="ECO:0000256" key="2">
    <source>
        <dbReference type="ARBA" id="ARBA00022771"/>
    </source>
</evidence>
<name>A0A914QUT9_9BILA</name>
<evidence type="ECO:0000313" key="7">
    <source>
        <dbReference type="Proteomes" id="UP000887578"/>
    </source>
</evidence>
<dbReference type="InterPro" id="IPR002867">
    <property type="entry name" value="IBR_dom"/>
</dbReference>
<dbReference type="WBParaSite" id="PDA_v2.g7495.t1">
    <property type="protein sequence ID" value="PDA_v2.g7495.t1"/>
    <property type="gene ID" value="PDA_v2.g7495"/>
</dbReference>
<dbReference type="Proteomes" id="UP000887578">
    <property type="component" value="Unplaced"/>
</dbReference>
<reference evidence="8" key="1">
    <citation type="submission" date="2022-11" db="UniProtKB">
        <authorList>
            <consortium name="WormBaseParasite"/>
        </authorList>
    </citation>
    <scope>IDENTIFICATION</scope>
</reference>
<evidence type="ECO:0000256" key="3">
    <source>
        <dbReference type="ARBA" id="ARBA00022786"/>
    </source>
</evidence>
<dbReference type="GO" id="GO:0008270">
    <property type="term" value="F:zinc ion binding"/>
    <property type="evidence" value="ECO:0007669"/>
    <property type="project" value="UniProtKB-KW"/>
</dbReference>
<protein>
    <submittedName>
        <fullName evidence="8">IBR domain-containing protein</fullName>
    </submittedName>
</protein>
<feature type="compositionally biased region" description="Acidic residues" evidence="5">
    <location>
        <begin position="278"/>
        <end position="292"/>
    </location>
</feature>
<evidence type="ECO:0000256" key="1">
    <source>
        <dbReference type="ARBA" id="ARBA00022723"/>
    </source>
</evidence>
<sequence length="336" mass="39631">MNFIQEKFTFRGLIIQSDERKYQILKIDDVMEKEIMKLVKQTMEIIDGISALDCQKLLYGFNWNCDNLLERFSEADSFKGFIKKNKIDLTVSLSSETMLNTFIRSNPSLKRCPNESKGCKKVIKIESTEVDEIICECNFSFCFKCDNIPHPSFPCILIKEWIRQCDEYDLIFDQYDITCPKCFEFYQFENNGYVTCIKCNHTFTTYENDLTEPWVFPDYKYSLYLKQKYEMIQMNILDDLVITQKCLDKLLKFVKNTKEWIFKLPEIQEVYDKRNEESSADDDDDDDDNEADDNARDVTDNESSNTDIEDEDSEFEIYNSETDDEVEDGPCNDSAF</sequence>
<keyword evidence="2" id="KW-0863">Zinc-finger</keyword>
<proteinExistence type="predicted"/>
<keyword evidence="3" id="KW-0833">Ubl conjugation pathway</keyword>
<feature type="domain" description="IBR" evidence="6">
    <location>
        <begin position="92"/>
        <end position="155"/>
    </location>
</feature>
<accession>A0A914QUT9</accession>
<dbReference type="Pfam" id="PF01485">
    <property type="entry name" value="IBR"/>
    <property type="match status" value="1"/>
</dbReference>
<evidence type="ECO:0000256" key="5">
    <source>
        <dbReference type="SAM" id="MobiDB-lite"/>
    </source>
</evidence>
<feature type="region of interest" description="Disordered" evidence="5">
    <location>
        <begin position="273"/>
        <end position="336"/>
    </location>
</feature>
<evidence type="ECO:0000256" key="4">
    <source>
        <dbReference type="ARBA" id="ARBA00022833"/>
    </source>
</evidence>
<keyword evidence="4" id="KW-0862">Zinc</keyword>
<dbReference type="SUPFAM" id="SSF57850">
    <property type="entry name" value="RING/U-box"/>
    <property type="match status" value="1"/>
</dbReference>
<evidence type="ECO:0000259" key="6">
    <source>
        <dbReference type="SMART" id="SM00647"/>
    </source>
</evidence>